<keyword evidence="1" id="KW-0645">Protease</keyword>
<comment type="caution">
    <text evidence="3">The sequence shown here is derived from an EMBL/GenBank/DDBJ whole genome shotgun (WGS) entry which is preliminary data.</text>
</comment>
<dbReference type="eggNOG" id="COG2730">
    <property type="taxonomic scope" value="Bacteria"/>
</dbReference>
<dbReference type="RefSeq" id="WP_002624270.1">
    <property type="nucleotide sequence ID" value="NZ_ANAH02000026.1"/>
</dbReference>
<comment type="caution">
    <text evidence="1">Lacks conserved residue(s) required for the propagation of feature annotation.</text>
</comment>
<keyword evidence="4" id="KW-1185">Reference proteome</keyword>
<dbReference type="EMBL" id="ANAH02000026">
    <property type="protein sequence ID" value="EPX58222.1"/>
    <property type="molecule type" value="Genomic_DNA"/>
</dbReference>
<evidence type="ECO:0000256" key="1">
    <source>
        <dbReference type="PROSITE-ProRule" id="PRU01211"/>
    </source>
</evidence>
<gene>
    <name evidence="3" type="ORF">D187_004259</name>
</gene>
<dbReference type="eggNOG" id="COG3170">
    <property type="taxonomic scope" value="Bacteria"/>
</dbReference>
<dbReference type="AlphaFoldDB" id="S9P7N0"/>
<feature type="active site" evidence="1">
    <location>
        <position position="175"/>
    </location>
</feature>
<dbReference type="Proteomes" id="UP000011682">
    <property type="component" value="Unassembled WGS sequence"/>
</dbReference>
<dbReference type="PRINTS" id="PR00480">
    <property type="entry name" value="ASTACIN"/>
</dbReference>
<dbReference type="CDD" id="cd23418">
    <property type="entry name" value="beta-trefoil_Ricin_XLN-like"/>
    <property type="match status" value="1"/>
</dbReference>
<dbReference type="SMART" id="SM00235">
    <property type="entry name" value="ZnMc"/>
    <property type="match status" value="1"/>
</dbReference>
<protein>
    <recommendedName>
        <fullName evidence="2">Peptidase M12A domain-containing protein</fullName>
    </recommendedName>
</protein>
<dbReference type="SUPFAM" id="SSF55486">
    <property type="entry name" value="Metalloproteases ('zincins'), catalytic domain"/>
    <property type="match status" value="1"/>
</dbReference>
<dbReference type="SUPFAM" id="SSF50370">
    <property type="entry name" value="Ricin B-like lectins"/>
    <property type="match status" value="1"/>
</dbReference>
<dbReference type="PROSITE" id="PS51864">
    <property type="entry name" value="ASTACIN"/>
    <property type="match status" value="1"/>
</dbReference>
<dbReference type="GO" id="GO:0008270">
    <property type="term" value="F:zinc ion binding"/>
    <property type="evidence" value="ECO:0007669"/>
    <property type="project" value="UniProtKB-UniRule"/>
</dbReference>
<keyword evidence="1" id="KW-0862">Zinc</keyword>
<dbReference type="InterPro" id="IPR024079">
    <property type="entry name" value="MetalloPept_cat_dom_sf"/>
</dbReference>
<keyword evidence="1" id="KW-0482">Metalloprotease</keyword>
<evidence type="ECO:0000313" key="4">
    <source>
        <dbReference type="Proteomes" id="UP000011682"/>
    </source>
</evidence>
<accession>S9P7N0</accession>
<dbReference type="Pfam" id="PF00652">
    <property type="entry name" value="Ricin_B_lectin"/>
    <property type="match status" value="1"/>
</dbReference>
<feature type="binding site" evidence="1">
    <location>
        <position position="184"/>
    </location>
    <ligand>
        <name>Zn(2+)</name>
        <dbReference type="ChEBI" id="CHEBI:29105"/>
        <note>catalytic</note>
    </ligand>
</feature>
<proteinExistence type="predicted"/>
<name>S9P7N0_CYSF2</name>
<feature type="binding site" evidence="1">
    <location>
        <position position="174"/>
    </location>
    <ligand>
        <name>Zn(2+)</name>
        <dbReference type="ChEBI" id="CHEBI:29105"/>
        <note>catalytic</note>
    </ligand>
</feature>
<keyword evidence="1" id="KW-0479">Metal-binding</keyword>
<dbReference type="InterPro" id="IPR035992">
    <property type="entry name" value="Ricin_B-like_lectins"/>
</dbReference>
<organism evidence="3 4">
    <name type="scientific">Cystobacter fuscus (strain ATCC 25194 / DSM 2262 / NBRC 100088 / M29)</name>
    <dbReference type="NCBI Taxonomy" id="1242864"/>
    <lineage>
        <taxon>Bacteria</taxon>
        <taxon>Pseudomonadati</taxon>
        <taxon>Myxococcota</taxon>
        <taxon>Myxococcia</taxon>
        <taxon>Myxococcales</taxon>
        <taxon>Cystobacterineae</taxon>
        <taxon>Archangiaceae</taxon>
        <taxon>Cystobacter</taxon>
    </lineage>
</organism>
<dbReference type="OrthoDB" id="8455098at2"/>
<dbReference type="PANTHER" id="PTHR10127:SF850">
    <property type="entry name" value="METALLOENDOPEPTIDASE"/>
    <property type="match status" value="1"/>
</dbReference>
<dbReference type="SMART" id="SM00458">
    <property type="entry name" value="RICIN"/>
    <property type="match status" value="1"/>
</dbReference>
<dbReference type="Pfam" id="PF01400">
    <property type="entry name" value="Astacin"/>
    <property type="match status" value="1"/>
</dbReference>
<sequence>MSRQHRFARLSMSASALSTLLLGGCGVSHETEQAFPGKAGEVVTARVALPGLGLQTVTYEKIDGMAVMEGDILLDPREEPARSGQSVGRANTGFRWPGATVPYVIDAALPDSDRVTSAIRHWESKTSLRFKPRTTEADYVRFRPGSGCSSFVGKKGGEQTLDLGGGCSVGSTIHEIGHALGLWHEQSRADRDNHITINWDNIQSEAQGNFKTYTQKGADGMDLGPYDYGSIMHYGAYAFSSNGQPTIVRKDGGGDFGQRDGLSDGDTRGAESLYSPRARFSNGVAVNRCLDVVNGNSAQGTRTQIWECNGSASQEWFLSVHGELRSTLAPNRCLDVTDGKTTWGTRVQIWECNGSASQRWTISNGEVRSAQGSNLCLDVAGAGSAPGTAVQIWDCNRSAAQKWTRF</sequence>
<evidence type="ECO:0000313" key="3">
    <source>
        <dbReference type="EMBL" id="EPX58222.1"/>
    </source>
</evidence>
<dbReference type="Gene3D" id="2.80.10.50">
    <property type="match status" value="2"/>
</dbReference>
<dbReference type="InterPro" id="IPR034035">
    <property type="entry name" value="Astacin-like_dom"/>
</dbReference>
<dbReference type="InterPro" id="IPR001506">
    <property type="entry name" value="Peptidase_M12A"/>
</dbReference>
<dbReference type="InterPro" id="IPR006026">
    <property type="entry name" value="Peptidase_Metallo"/>
</dbReference>
<comment type="cofactor">
    <cofactor evidence="1">
        <name>Zn(2+)</name>
        <dbReference type="ChEBI" id="CHEBI:29105"/>
    </cofactor>
    <text evidence="1">Binds 1 zinc ion per subunit.</text>
</comment>
<dbReference type="InterPro" id="IPR000772">
    <property type="entry name" value="Ricin_B_lectin"/>
</dbReference>
<keyword evidence="1" id="KW-0378">Hydrolase</keyword>
<dbReference type="PROSITE" id="PS50231">
    <property type="entry name" value="RICIN_B_LECTIN"/>
    <property type="match status" value="1"/>
</dbReference>
<dbReference type="PROSITE" id="PS51257">
    <property type="entry name" value="PROKAR_LIPOPROTEIN"/>
    <property type="match status" value="1"/>
</dbReference>
<reference evidence="3" key="1">
    <citation type="submission" date="2013-05" db="EMBL/GenBank/DDBJ databases">
        <title>Genome assembly of Cystobacter fuscus DSM 2262.</title>
        <authorList>
            <person name="Sharma G."/>
            <person name="Khatri I."/>
            <person name="Kaur C."/>
            <person name="Mayilraj S."/>
            <person name="Subramanian S."/>
        </authorList>
    </citation>
    <scope>NUCLEOTIDE SEQUENCE [LARGE SCALE GENOMIC DNA]</scope>
    <source>
        <strain evidence="3">DSM 2262</strain>
    </source>
</reference>
<evidence type="ECO:0000259" key="2">
    <source>
        <dbReference type="PROSITE" id="PS51864"/>
    </source>
</evidence>
<feature type="binding site" evidence="1">
    <location>
        <position position="178"/>
    </location>
    <ligand>
        <name>Zn(2+)</name>
        <dbReference type="ChEBI" id="CHEBI:29105"/>
        <note>catalytic</note>
    </ligand>
</feature>
<dbReference type="GO" id="GO:0006508">
    <property type="term" value="P:proteolysis"/>
    <property type="evidence" value="ECO:0007669"/>
    <property type="project" value="UniProtKB-KW"/>
</dbReference>
<dbReference type="GO" id="GO:0004222">
    <property type="term" value="F:metalloendopeptidase activity"/>
    <property type="evidence" value="ECO:0007669"/>
    <property type="project" value="UniProtKB-UniRule"/>
</dbReference>
<dbReference type="Gene3D" id="3.40.390.10">
    <property type="entry name" value="Collagenase (Catalytic Domain)"/>
    <property type="match status" value="1"/>
</dbReference>
<dbReference type="PANTHER" id="PTHR10127">
    <property type="entry name" value="DISCOIDIN, CUB, EGF, LAMININ , AND ZINC METALLOPROTEASE DOMAIN CONTAINING"/>
    <property type="match status" value="1"/>
</dbReference>
<dbReference type="CDD" id="cd04280">
    <property type="entry name" value="ZnMc_astacin_like"/>
    <property type="match status" value="1"/>
</dbReference>
<feature type="domain" description="Peptidase M12A" evidence="2">
    <location>
        <begin position="85"/>
        <end position="277"/>
    </location>
</feature>